<dbReference type="OrthoDB" id="1666895at2"/>
<protein>
    <submittedName>
        <fullName evidence="1">Type II toxin-antitoxin system MqsR family toxin</fullName>
    </submittedName>
</protein>
<reference evidence="1 2" key="1">
    <citation type="submission" date="2019-06" db="EMBL/GenBank/DDBJ databases">
        <title>New taxonomy in bacterial strain CC-CFT640, isolated from vineyard.</title>
        <authorList>
            <person name="Lin S.-Y."/>
            <person name="Tsai C.-F."/>
            <person name="Young C.-C."/>
        </authorList>
    </citation>
    <scope>NUCLEOTIDE SEQUENCE [LARGE SCALE GENOMIC DNA]</scope>
    <source>
        <strain evidence="1 2">CC-CFT640</strain>
    </source>
</reference>
<dbReference type="GO" id="GO:0017148">
    <property type="term" value="P:negative regulation of translation"/>
    <property type="evidence" value="ECO:0007669"/>
    <property type="project" value="InterPro"/>
</dbReference>
<dbReference type="EMBL" id="VDUZ01000086">
    <property type="protein sequence ID" value="TXL69367.1"/>
    <property type="molecule type" value="Genomic_DNA"/>
</dbReference>
<accession>A0A5C8P7G9</accession>
<keyword evidence="2" id="KW-1185">Reference proteome</keyword>
<comment type="caution">
    <text evidence="1">The sequence shown here is derived from an EMBL/GenBank/DDBJ whole genome shotgun (WGS) entry which is preliminary data.</text>
</comment>
<sequence length="102" mass="11705">MDKFRPTYDLEAIKATLGSAETLAITTTALRSATELGFDRTDVVEVIQSIRRSMFHKSMTSYADHRVWQDVYHVPVDDDLVLYVKFQADVVTEFVVLSFKEK</sequence>
<name>A0A5C8P7G9_9HYPH</name>
<dbReference type="InterPro" id="IPR038493">
    <property type="entry name" value="MqsR_sf"/>
</dbReference>
<dbReference type="RefSeq" id="WP_147852499.1">
    <property type="nucleotide sequence ID" value="NZ_VDUZ01000086.1"/>
</dbReference>
<organism evidence="1 2">
    <name type="scientific">Vineibacter terrae</name>
    <dbReference type="NCBI Taxonomy" id="2586908"/>
    <lineage>
        <taxon>Bacteria</taxon>
        <taxon>Pseudomonadati</taxon>
        <taxon>Pseudomonadota</taxon>
        <taxon>Alphaproteobacteria</taxon>
        <taxon>Hyphomicrobiales</taxon>
        <taxon>Vineibacter</taxon>
    </lineage>
</organism>
<evidence type="ECO:0000313" key="1">
    <source>
        <dbReference type="EMBL" id="TXL69367.1"/>
    </source>
</evidence>
<dbReference type="InterPro" id="IPR031451">
    <property type="entry name" value="MqsR_toxin"/>
</dbReference>
<dbReference type="CDD" id="cd12869">
    <property type="entry name" value="MqsR"/>
    <property type="match status" value="1"/>
</dbReference>
<dbReference type="GO" id="GO:0009372">
    <property type="term" value="P:quorum sensing"/>
    <property type="evidence" value="ECO:0007669"/>
    <property type="project" value="InterPro"/>
</dbReference>
<dbReference type="Pfam" id="PF15723">
    <property type="entry name" value="MqsR_toxin"/>
    <property type="match status" value="1"/>
</dbReference>
<dbReference type="Proteomes" id="UP000321638">
    <property type="component" value="Unassembled WGS sequence"/>
</dbReference>
<dbReference type="AlphaFoldDB" id="A0A5C8P7G9"/>
<evidence type="ECO:0000313" key="2">
    <source>
        <dbReference type="Proteomes" id="UP000321638"/>
    </source>
</evidence>
<proteinExistence type="predicted"/>
<dbReference type="GO" id="GO:0044010">
    <property type="term" value="P:single-species biofilm formation"/>
    <property type="evidence" value="ECO:0007669"/>
    <property type="project" value="InterPro"/>
</dbReference>
<gene>
    <name evidence="1" type="ORF">FHP25_39375</name>
</gene>
<dbReference type="Gene3D" id="3.30.2310.40">
    <property type="match status" value="1"/>
</dbReference>